<proteinExistence type="inferred from homology"/>
<dbReference type="GO" id="GO:0033290">
    <property type="term" value="C:eukaryotic 48S preinitiation complex"/>
    <property type="evidence" value="ECO:0007669"/>
    <property type="project" value="UniProtKB-UniRule"/>
</dbReference>
<dbReference type="GO" id="GO:0003743">
    <property type="term" value="F:translation initiation factor activity"/>
    <property type="evidence" value="ECO:0007669"/>
    <property type="project" value="UniProtKB-UniRule"/>
</dbReference>
<dbReference type="GO" id="GO:0001732">
    <property type="term" value="P:formation of cytoplasmic translation initiation complex"/>
    <property type="evidence" value="ECO:0007669"/>
    <property type="project" value="UniProtKB-UniRule"/>
</dbReference>
<dbReference type="PANTHER" id="PTHR13022">
    <property type="entry name" value="EUKARYOTIC TRANSLATION INITIATION FACTOR 3 SUBUNIT 11"/>
    <property type="match status" value="1"/>
</dbReference>
<dbReference type="AlphaFoldDB" id="A0A5J4YQF4"/>
<evidence type="ECO:0000256" key="2">
    <source>
        <dbReference type="ARBA" id="ARBA00022540"/>
    </source>
</evidence>
<evidence type="ECO:0000256" key="4">
    <source>
        <dbReference type="HAMAP-Rule" id="MF_03010"/>
    </source>
</evidence>
<keyword evidence="3 4" id="KW-0648">Protein biosynthesis</keyword>
<sequence>MGPPFEVDSSEDMLVEEQVANMLLHQRYNPAIIPRLEEYVDHQLQKEKYDYDANMGLLKLYQFHPEKSNSKKIVQIMAKAMLALPAQDFLSGLYLVPQQSLSQEPMATLVELVSLLETCMFELFWQRLAGIDSLRKTIVGFDDAVRRFILDVVARTYSSIRLDLLGQLLNASTEDTTSAVLKFGWAVEGDVATIPPNTENTAKPSNDRGEQLGFAVIASSRSIM</sequence>
<dbReference type="SUPFAM" id="SSF46785">
    <property type="entry name" value="Winged helix' DNA-binding domain"/>
    <property type="match status" value="1"/>
</dbReference>
<dbReference type="InterPro" id="IPR036388">
    <property type="entry name" value="WH-like_DNA-bd_sf"/>
</dbReference>
<comment type="similarity">
    <text evidence="4">Belongs to the eIF-3 subunit K family.</text>
</comment>
<organism evidence="6 7">
    <name type="scientific">Porphyridium purpureum</name>
    <name type="common">Red alga</name>
    <name type="synonym">Porphyridium cruentum</name>
    <dbReference type="NCBI Taxonomy" id="35688"/>
    <lineage>
        <taxon>Eukaryota</taxon>
        <taxon>Rhodophyta</taxon>
        <taxon>Bangiophyceae</taxon>
        <taxon>Porphyridiales</taxon>
        <taxon>Porphyridiaceae</taxon>
        <taxon>Porphyridium</taxon>
    </lineage>
</organism>
<dbReference type="PROSITE" id="PS50250">
    <property type="entry name" value="PCI"/>
    <property type="match status" value="1"/>
</dbReference>
<dbReference type="Gene3D" id="1.25.40.250">
    <property type="entry name" value="ARM repeat, domain 1"/>
    <property type="match status" value="1"/>
</dbReference>
<dbReference type="PANTHER" id="PTHR13022:SF0">
    <property type="entry name" value="EUKARYOTIC TRANSLATION INITIATION FACTOR 3 SUBUNIT K"/>
    <property type="match status" value="1"/>
</dbReference>
<dbReference type="Pfam" id="PF10075">
    <property type="entry name" value="CSN8_PSD8_EIF3K"/>
    <property type="match status" value="1"/>
</dbReference>
<name>A0A5J4YQF4_PORPP</name>
<reference evidence="7" key="1">
    <citation type="journal article" date="2019" name="Nat. Commun.">
        <title>Expansion of phycobilisome linker gene families in mesophilic red algae.</title>
        <authorList>
            <person name="Lee J."/>
            <person name="Kim D."/>
            <person name="Bhattacharya D."/>
            <person name="Yoon H.S."/>
        </authorList>
    </citation>
    <scope>NUCLEOTIDE SEQUENCE [LARGE SCALE GENOMIC DNA]</scope>
    <source>
        <strain evidence="7">CCMP 1328</strain>
    </source>
</reference>
<dbReference type="GO" id="GO:0006446">
    <property type="term" value="P:regulation of translational initiation"/>
    <property type="evidence" value="ECO:0007669"/>
    <property type="project" value="InterPro"/>
</dbReference>
<dbReference type="InterPro" id="IPR016020">
    <property type="entry name" value="Transl_init_fac_sub12_N_euk"/>
</dbReference>
<evidence type="ECO:0000313" key="7">
    <source>
        <dbReference type="Proteomes" id="UP000324585"/>
    </source>
</evidence>
<comment type="function">
    <text evidence="4">Component of the eukaryotic translation initiation factor 3 (eIF-3) complex, which is involved in protein synthesis of a specialized repertoire of mRNAs and, together with other initiation factors, stimulates binding of mRNA and methionyl-tRNAi to the 40S ribosome. The eIF-3 complex specifically targets and initiates translation of a subset of mRNAs involved in cell proliferation.</text>
</comment>
<dbReference type="Proteomes" id="UP000324585">
    <property type="component" value="Unassembled WGS sequence"/>
</dbReference>
<gene>
    <name evidence="6" type="ORF">FVE85_4685</name>
</gene>
<evidence type="ECO:0000256" key="1">
    <source>
        <dbReference type="ARBA" id="ARBA00022490"/>
    </source>
</evidence>
<dbReference type="SUPFAM" id="SSF48371">
    <property type="entry name" value="ARM repeat"/>
    <property type="match status" value="1"/>
</dbReference>
<protein>
    <recommendedName>
        <fullName evidence="4">Eukaryotic translation initiation factor 3 subunit K</fullName>
        <shortName evidence="4">eIF3k</shortName>
    </recommendedName>
    <alternativeName>
        <fullName evidence="4">eIF-3 p25</fullName>
    </alternativeName>
</protein>
<dbReference type="GO" id="GO:0043022">
    <property type="term" value="F:ribosome binding"/>
    <property type="evidence" value="ECO:0007669"/>
    <property type="project" value="InterPro"/>
</dbReference>
<accession>A0A5J4YQF4</accession>
<dbReference type="OMA" id="GDDLCAD"/>
<keyword evidence="2 4" id="KW-0396">Initiation factor</keyword>
<comment type="subunit">
    <text evidence="4">Component of the eukaryotic translation initiation factor 3 (eIF-3) complex.</text>
</comment>
<dbReference type="InterPro" id="IPR036390">
    <property type="entry name" value="WH_DNA-bd_sf"/>
</dbReference>
<dbReference type="EMBL" id="VRMN01000006">
    <property type="protein sequence ID" value="KAA8493548.1"/>
    <property type="molecule type" value="Genomic_DNA"/>
</dbReference>
<feature type="domain" description="PCI" evidence="5">
    <location>
        <begin position="49"/>
        <end position="210"/>
    </location>
</feature>
<evidence type="ECO:0000259" key="5">
    <source>
        <dbReference type="PROSITE" id="PS50250"/>
    </source>
</evidence>
<dbReference type="GO" id="GO:0003723">
    <property type="term" value="F:RNA binding"/>
    <property type="evidence" value="ECO:0007669"/>
    <property type="project" value="UniProtKB-UniRule"/>
</dbReference>
<dbReference type="Gene3D" id="1.10.10.10">
    <property type="entry name" value="Winged helix-like DNA-binding domain superfamily/Winged helix DNA-binding domain"/>
    <property type="match status" value="1"/>
</dbReference>
<dbReference type="HAMAP" id="MF_03010">
    <property type="entry name" value="eIF3k"/>
    <property type="match status" value="1"/>
</dbReference>
<dbReference type="InterPro" id="IPR033464">
    <property type="entry name" value="CSN8_PSD8_EIF3K"/>
</dbReference>
<keyword evidence="1 4" id="KW-0963">Cytoplasm</keyword>
<dbReference type="GO" id="GO:0005852">
    <property type="term" value="C:eukaryotic translation initiation factor 3 complex"/>
    <property type="evidence" value="ECO:0007669"/>
    <property type="project" value="UniProtKB-UniRule"/>
</dbReference>
<keyword evidence="7" id="KW-1185">Reference proteome</keyword>
<dbReference type="InterPro" id="IPR009374">
    <property type="entry name" value="eIF3k"/>
</dbReference>
<evidence type="ECO:0000313" key="6">
    <source>
        <dbReference type="EMBL" id="KAA8493548.1"/>
    </source>
</evidence>
<dbReference type="GO" id="GO:0016282">
    <property type="term" value="C:eukaryotic 43S preinitiation complex"/>
    <property type="evidence" value="ECO:0007669"/>
    <property type="project" value="UniProtKB-UniRule"/>
</dbReference>
<dbReference type="OrthoDB" id="337745at2759"/>
<comment type="caution">
    <text evidence="6">The sequence shown here is derived from an EMBL/GenBank/DDBJ whole genome shotgun (WGS) entry which is preliminary data.</text>
</comment>
<evidence type="ECO:0000256" key="3">
    <source>
        <dbReference type="ARBA" id="ARBA00022917"/>
    </source>
</evidence>
<dbReference type="InterPro" id="IPR016024">
    <property type="entry name" value="ARM-type_fold"/>
</dbReference>
<dbReference type="InterPro" id="IPR000717">
    <property type="entry name" value="PCI_dom"/>
</dbReference>
<comment type="subcellular location">
    <subcellularLocation>
        <location evidence="4">Cytoplasm</location>
    </subcellularLocation>
</comment>